<protein>
    <submittedName>
        <fullName evidence="1">Uncharacterized protein</fullName>
    </submittedName>
</protein>
<reference evidence="1 2" key="1">
    <citation type="journal article" date="2021" name="Commun. Biol.">
        <title>The genome of Shorea leprosula (Dipterocarpaceae) highlights the ecological relevance of drought in aseasonal tropical rainforests.</title>
        <authorList>
            <person name="Ng K.K.S."/>
            <person name="Kobayashi M.J."/>
            <person name="Fawcett J.A."/>
            <person name="Hatakeyama M."/>
            <person name="Paape T."/>
            <person name="Ng C.H."/>
            <person name="Ang C.C."/>
            <person name="Tnah L.H."/>
            <person name="Lee C.T."/>
            <person name="Nishiyama T."/>
            <person name="Sese J."/>
            <person name="O'Brien M.J."/>
            <person name="Copetti D."/>
            <person name="Mohd Noor M.I."/>
            <person name="Ong R.C."/>
            <person name="Putra M."/>
            <person name="Sireger I.Z."/>
            <person name="Indrioko S."/>
            <person name="Kosugi Y."/>
            <person name="Izuno A."/>
            <person name="Isagi Y."/>
            <person name="Lee S.L."/>
            <person name="Shimizu K.K."/>
        </authorList>
    </citation>
    <scope>NUCLEOTIDE SEQUENCE [LARGE SCALE GENOMIC DNA]</scope>
    <source>
        <strain evidence="1">214</strain>
    </source>
</reference>
<name>A0AAV5M5S2_9ROSI</name>
<accession>A0AAV5M5S2</accession>
<gene>
    <name evidence="1" type="ORF">SLEP1_g51933</name>
</gene>
<keyword evidence="2" id="KW-1185">Reference proteome</keyword>
<evidence type="ECO:0000313" key="1">
    <source>
        <dbReference type="EMBL" id="GKV44777.1"/>
    </source>
</evidence>
<dbReference type="Proteomes" id="UP001054252">
    <property type="component" value="Unassembled WGS sequence"/>
</dbReference>
<proteinExistence type="predicted"/>
<organism evidence="1 2">
    <name type="scientific">Rubroshorea leprosula</name>
    <dbReference type="NCBI Taxonomy" id="152421"/>
    <lineage>
        <taxon>Eukaryota</taxon>
        <taxon>Viridiplantae</taxon>
        <taxon>Streptophyta</taxon>
        <taxon>Embryophyta</taxon>
        <taxon>Tracheophyta</taxon>
        <taxon>Spermatophyta</taxon>
        <taxon>Magnoliopsida</taxon>
        <taxon>eudicotyledons</taxon>
        <taxon>Gunneridae</taxon>
        <taxon>Pentapetalae</taxon>
        <taxon>rosids</taxon>
        <taxon>malvids</taxon>
        <taxon>Malvales</taxon>
        <taxon>Dipterocarpaceae</taxon>
        <taxon>Rubroshorea</taxon>
    </lineage>
</organism>
<sequence length="44" mass="5244">MFSGKLKTINSLRKGRSGTRAGITLMQFVYRKQNQQNKKRRRFL</sequence>
<evidence type="ECO:0000313" key="2">
    <source>
        <dbReference type="Proteomes" id="UP001054252"/>
    </source>
</evidence>
<comment type="caution">
    <text evidence="1">The sequence shown here is derived from an EMBL/GenBank/DDBJ whole genome shotgun (WGS) entry which is preliminary data.</text>
</comment>
<dbReference type="EMBL" id="BPVZ01000186">
    <property type="protein sequence ID" value="GKV44777.1"/>
    <property type="molecule type" value="Genomic_DNA"/>
</dbReference>
<dbReference type="AlphaFoldDB" id="A0AAV5M5S2"/>